<name>A0A7L5AE50_9MICO</name>
<proteinExistence type="predicted"/>
<keyword evidence="4" id="KW-1185">Reference proteome</keyword>
<feature type="region of interest" description="Disordered" evidence="1">
    <location>
        <begin position="162"/>
        <end position="182"/>
    </location>
</feature>
<dbReference type="KEGG" id="mant:BHD05_01660"/>
<keyword evidence="2" id="KW-0472">Membrane</keyword>
<feature type="transmembrane region" description="Helical" evidence="2">
    <location>
        <begin position="48"/>
        <end position="70"/>
    </location>
</feature>
<evidence type="ECO:0000313" key="4">
    <source>
        <dbReference type="Proteomes" id="UP000464507"/>
    </source>
</evidence>
<dbReference type="Proteomes" id="UP000464507">
    <property type="component" value="Chromosome"/>
</dbReference>
<gene>
    <name evidence="3" type="ORF">BHD05_01660</name>
</gene>
<dbReference type="AlphaFoldDB" id="A0A7L5AE50"/>
<keyword evidence="2" id="KW-1133">Transmembrane helix</keyword>
<evidence type="ECO:0000256" key="2">
    <source>
        <dbReference type="SAM" id="Phobius"/>
    </source>
</evidence>
<organism evidence="3 4">
    <name type="scientific">Marisediminicola antarctica</name>
    <dbReference type="NCBI Taxonomy" id="674079"/>
    <lineage>
        <taxon>Bacteria</taxon>
        <taxon>Bacillati</taxon>
        <taxon>Actinomycetota</taxon>
        <taxon>Actinomycetes</taxon>
        <taxon>Micrococcales</taxon>
        <taxon>Microbacteriaceae</taxon>
        <taxon>Marisediminicola</taxon>
    </lineage>
</organism>
<evidence type="ECO:0000256" key="1">
    <source>
        <dbReference type="SAM" id="MobiDB-lite"/>
    </source>
</evidence>
<keyword evidence="2" id="KW-0812">Transmembrane</keyword>
<protein>
    <submittedName>
        <fullName evidence="3">Uncharacterized protein</fullName>
    </submittedName>
</protein>
<feature type="transmembrane region" description="Helical" evidence="2">
    <location>
        <begin position="105"/>
        <end position="126"/>
    </location>
</feature>
<evidence type="ECO:0000313" key="3">
    <source>
        <dbReference type="EMBL" id="QHO68530.1"/>
    </source>
</evidence>
<dbReference type="EMBL" id="CP017146">
    <property type="protein sequence ID" value="QHO68530.1"/>
    <property type="molecule type" value="Genomic_DNA"/>
</dbReference>
<reference evidence="3 4" key="1">
    <citation type="submission" date="2016-09" db="EMBL/GenBank/DDBJ databases">
        <title>Complete genome sequence of microbes from the polar regions.</title>
        <authorList>
            <person name="Liao L."/>
            <person name="Chen B."/>
        </authorList>
    </citation>
    <scope>NUCLEOTIDE SEQUENCE [LARGE SCALE GENOMIC DNA]</scope>
    <source>
        <strain evidence="3 4">ZS314</strain>
    </source>
</reference>
<accession>A0A7L5AE50</accession>
<sequence>MQSLRRLTADLRSWPAVRWFAALAVAVLSAALLVLASALPFAGADAGALWSLAAVASGSALTGLIVASYFRTPIGADATLCDLRWPALGLVALHFSTDLRSAEPLLFGAVRPVVAIAAIALLLWALRDRLESERRATDADAEASGEVCTTCRPLFTRTAAADAHDHTTDPTPTRSGSVSGTA</sequence>